<gene>
    <name evidence="1" type="ORF">NPIL_416011</name>
</gene>
<protein>
    <submittedName>
        <fullName evidence="1">Uncharacterized protein</fullName>
    </submittedName>
</protein>
<keyword evidence="2" id="KW-1185">Reference proteome</keyword>
<proteinExistence type="predicted"/>
<evidence type="ECO:0000313" key="2">
    <source>
        <dbReference type="Proteomes" id="UP000887013"/>
    </source>
</evidence>
<accession>A0A8X6QCQ5</accession>
<dbReference type="EMBL" id="BMAW01080425">
    <property type="protein sequence ID" value="GFU19539.1"/>
    <property type="molecule type" value="Genomic_DNA"/>
</dbReference>
<dbReference type="AlphaFoldDB" id="A0A8X6QCQ5"/>
<evidence type="ECO:0000313" key="1">
    <source>
        <dbReference type="EMBL" id="GFU19539.1"/>
    </source>
</evidence>
<sequence length="90" mass="10547">MTSTEESESTLQFLSYLKKQGKHPLLVWVMKLGLNSCYACPKCGDDLEDFKKSILKDKEILEGEIMHLRNDAKELQEKKYQTEVIYILKY</sequence>
<dbReference type="Proteomes" id="UP000887013">
    <property type="component" value="Unassembled WGS sequence"/>
</dbReference>
<reference evidence="1" key="1">
    <citation type="submission" date="2020-08" db="EMBL/GenBank/DDBJ databases">
        <title>Multicomponent nature underlies the extraordinary mechanical properties of spider dragline silk.</title>
        <authorList>
            <person name="Kono N."/>
            <person name="Nakamura H."/>
            <person name="Mori M."/>
            <person name="Yoshida Y."/>
            <person name="Ohtoshi R."/>
            <person name="Malay A.D."/>
            <person name="Moran D.A.P."/>
            <person name="Tomita M."/>
            <person name="Numata K."/>
            <person name="Arakawa K."/>
        </authorList>
    </citation>
    <scope>NUCLEOTIDE SEQUENCE</scope>
</reference>
<comment type="caution">
    <text evidence="1">The sequence shown here is derived from an EMBL/GenBank/DDBJ whole genome shotgun (WGS) entry which is preliminary data.</text>
</comment>
<organism evidence="1 2">
    <name type="scientific">Nephila pilipes</name>
    <name type="common">Giant wood spider</name>
    <name type="synonym">Nephila maculata</name>
    <dbReference type="NCBI Taxonomy" id="299642"/>
    <lineage>
        <taxon>Eukaryota</taxon>
        <taxon>Metazoa</taxon>
        <taxon>Ecdysozoa</taxon>
        <taxon>Arthropoda</taxon>
        <taxon>Chelicerata</taxon>
        <taxon>Arachnida</taxon>
        <taxon>Araneae</taxon>
        <taxon>Araneomorphae</taxon>
        <taxon>Entelegynae</taxon>
        <taxon>Araneoidea</taxon>
        <taxon>Nephilidae</taxon>
        <taxon>Nephila</taxon>
    </lineage>
</organism>
<name>A0A8X6QCQ5_NEPPI</name>